<dbReference type="GO" id="GO:0003677">
    <property type="term" value="F:DNA binding"/>
    <property type="evidence" value="ECO:0007669"/>
    <property type="project" value="UniProtKB-KW"/>
</dbReference>
<dbReference type="CDD" id="cd12148">
    <property type="entry name" value="fungal_TF_MHR"/>
    <property type="match status" value="1"/>
</dbReference>
<dbReference type="SMART" id="SM00066">
    <property type="entry name" value="GAL4"/>
    <property type="match status" value="1"/>
</dbReference>
<name>A0A0U4ZV68_ASPCI</name>
<dbReference type="GO" id="GO:0000981">
    <property type="term" value="F:DNA-binding transcription factor activity, RNA polymerase II-specific"/>
    <property type="evidence" value="ECO:0007669"/>
    <property type="project" value="InterPro"/>
</dbReference>
<dbReference type="SMART" id="SM00906">
    <property type="entry name" value="Fungal_trans"/>
    <property type="match status" value="1"/>
</dbReference>
<keyword evidence="9" id="KW-1185">Reference proteome</keyword>
<keyword evidence="4" id="KW-0804">Transcription</keyword>
<dbReference type="EMBL" id="CDMC01000002">
    <property type="protein sequence ID" value="CEN59981.1"/>
    <property type="molecule type" value="Genomic_DNA"/>
</dbReference>
<dbReference type="OMA" id="MPEERTH"/>
<dbReference type="InterPro" id="IPR001138">
    <property type="entry name" value="Zn2Cys6_DnaBD"/>
</dbReference>
<evidence type="ECO:0000259" key="7">
    <source>
        <dbReference type="PROSITE" id="PS50048"/>
    </source>
</evidence>
<dbReference type="STRING" id="454130.A0A0U4ZV68"/>
<gene>
    <name evidence="8" type="ORF">ASPCAL02422</name>
</gene>
<evidence type="ECO:0000256" key="3">
    <source>
        <dbReference type="ARBA" id="ARBA00023125"/>
    </source>
</evidence>
<protein>
    <recommendedName>
        <fullName evidence="7">Zn(2)-C6 fungal-type domain-containing protein</fullName>
    </recommendedName>
</protein>
<evidence type="ECO:0000256" key="6">
    <source>
        <dbReference type="SAM" id="MobiDB-lite"/>
    </source>
</evidence>
<feature type="domain" description="Zn(2)-C6 fungal-type" evidence="7">
    <location>
        <begin position="36"/>
        <end position="66"/>
    </location>
</feature>
<dbReference type="PROSITE" id="PS00463">
    <property type="entry name" value="ZN2_CY6_FUNGAL_1"/>
    <property type="match status" value="1"/>
</dbReference>
<accession>A0A0U4ZV68</accession>
<dbReference type="AlphaFoldDB" id="A0A0U4ZV68"/>
<evidence type="ECO:0000256" key="4">
    <source>
        <dbReference type="ARBA" id="ARBA00023163"/>
    </source>
</evidence>
<dbReference type="Pfam" id="PF04082">
    <property type="entry name" value="Fungal_trans"/>
    <property type="match status" value="1"/>
</dbReference>
<dbReference type="GO" id="GO:0008270">
    <property type="term" value="F:zinc ion binding"/>
    <property type="evidence" value="ECO:0007669"/>
    <property type="project" value="InterPro"/>
</dbReference>
<dbReference type="Gene3D" id="4.10.240.10">
    <property type="entry name" value="Zn(2)-C6 fungal-type DNA-binding domain"/>
    <property type="match status" value="1"/>
</dbReference>
<keyword evidence="2" id="KW-0805">Transcription regulation</keyword>
<evidence type="ECO:0000313" key="8">
    <source>
        <dbReference type="EMBL" id="CEN59981.1"/>
    </source>
</evidence>
<feature type="region of interest" description="Disordered" evidence="6">
    <location>
        <begin position="87"/>
        <end position="108"/>
    </location>
</feature>
<dbReference type="PANTHER" id="PTHR46910:SF20">
    <property type="entry name" value="ZN(II)2CYS6 TRANSCRIPTION FACTOR (EUROFUNG)-RELATED"/>
    <property type="match status" value="1"/>
</dbReference>
<evidence type="ECO:0000256" key="2">
    <source>
        <dbReference type="ARBA" id="ARBA00023015"/>
    </source>
</evidence>
<organism evidence="8 9">
    <name type="scientific">Aspergillus calidoustus</name>
    <dbReference type="NCBI Taxonomy" id="454130"/>
    <lineage>
        <taxon>Eukaryota</taxon>
        <taxon>Fungi</taxon>
        <taxon>Dikarya</taxon>
        <taxon>Ascomycota</taxon>
        <taxon>Pezizomycotina</taxon>
        <taxon>Eurotiomycetes</taxon>
        <taxon>Eurotiomycetidae</taxon>
        <taxon>Eurotiales</taxon>
        <taxon>Aspergillaceae</taxon>
        <taxon>Aspergillus</taxon>
        <taxon>Aspergillus subgen. Nidulantes</taxon>
    </lineage>
</organism>
<proteinExistence type="predicted"/>
<dbReference type="InterPro" id="IPR007219">
    <property type="entry name" value="XnlR_reg_dom"/>
</dbReference>
<keyword evidence="1" id="KW-0479">Metal-binding</keyword>
<keyword evidence="3" id="KW-0238">DNA-binding</keyword>
<dbReference type="PROSITE" id="PS50048">
    <property type="entry name" value="ZN2_CY6_FUNGAL_2"/>
    <property type="match status" value="1"/>
</dbReference>
<dbReference type="InterPro" id="IPR036864">
    <property type="entry name" value="Zn2-C6_fun-type_DNA-bd_sf"/>
</dbReference>
<dbReference type="CDD" id="cd00067">
    <property type="entry name" value="GAL4"/>
    <property type="match status" value="1"/>
</dbReference>
<dbReference type="GO" id="GO:0006351">
    <property type="term" value="P:DNA-templated transcription"/>
    <property type="evidence" value="ECO:0007669"/>
    <property type="project" value="InterPro"/>
</dbReference>
<evidence type="ECO:0000313" key="9">
    <source>
        <dbReference type="Proteomes" id="UP000054771"/>
    </source>
</evidence>
<dbReference type="PANTHER" id="PTHR46910">
    <property type="entry name" value="TRANSCRIPTION FACTOR PDR1"/>
    <property type="match status" value="1"/>
</dbReference>
<evidence type="ECO:0000256" key="1">
    <source>
        <dbReference type="ARBA" id="ARBA00022723"/>
    </source>
</evidence>
<dbReference type="SUPFAM" id="SSF57701">
    <property type="entry name" value="Zn2/Cys6 DNA-binding domain"/>
    <property type="match status" value="1"/>
</dbReference>
<sequence length="621" mass="68932">MYTICKVVMDSTGHWTLWVNQIPTQAVGGAHRAPQACTYCRERKIKCRAGLTGCDNCVHAGVECTYPPRVKRQRRLRPITPMREAPSPLVRASTSCPQTMEPLPSPVTSGPHKVAEEGILAVLHLFKQHVDNCPVRNLAFLHSLLFASEIRQWLLERALGILSFRSFCAAGIPSVCSIRWPLFGRVHSIPTIPERELVDQCLAVYSTTLLQPIFPVVDPVNFAPLVAQFYATPLGARPSTIACVYMFTAFVARHAALRSPATGFYAQRVLALVPDILLEGPSVQGVEALTMLSLFTVTYGQMQLAGYALSLAVPMLHALGGNRSLGRTDGFNHPHLRHLFWLLYSLDKEISLRTLGPPLIKDEDCDLDLPTGYPRENPDLNLHSRQPGPVFLFPSDLHLATIKSRIYHHLCSRYAVSLLEAEQLKQIRSFDEELNNWKASHLREEPPAPLDAGASPEHAARALRALIPRLEYYNCLVRVHQAGLRCHRRQRGHSEALRLSEEIVLESCRSTLIYIRTVRSLLSSHTFWAFAMSALPAIVTLAGTMLEYPLSQHHFSGRDLVLIQEICTTFSSITHADSTPEGLPPLIVSLFLGKLMQLISPHRSTCPLSSMAAAGESQSNG</sequence>
<dbReference type="Pfam" id="PF00172">
    <property type="entry name" value="Zn_clus"/>
    <property type="match status" value="1"/>
</dbReference>
<keyword evidence="5" id="KW-0539">Nucleus</keyword>
<dbReference type="InterPro" id="IPR050987">
    <property type="entry name" value="AtrR-like"/>
</dbReference>
<reference evidence="9" key="1">
    <citation type="journal article" date="2016" name="Genome Announc.">
        <title>Draft genome sequences of fungus Aspergillus calidoustus.</title>
        <authorList>
            <person name="Horn F."/>
            <person name="Linde J."/>
            <person name="Mattern D.J."/>
            <person name="Walther G."/>
            <person name="Guthke R."/>
            <person name="Scherlach K."/>
            <person name="Martin K."/>
            <person name="Brakhage A.A."/>
            <person name="Petzke L."/>
            <person name="Valiante V."/>
        </authorList>
    </citation>
    <scope>NUCLEOTIDE SEQUENCE [LARGE SCALE GENOMIC DNA]</scope>
    <source>
        <strain evidence="9">SF006504</strain>
    </source>
</reference>
<dbReference type="OrthoDB" id="4116913at2759"/>
<evidence type="ECO:0000256" key="5">
    <source>
        <dbReference type="ARBA" id="ARBA00023242"/>
    </source>
</evidence>
<dbReference type="Proteomes" id="UP000054771">
    <property type="component" value="Unassembled WGS sequence"/>
</dbReference>